<dbReference type="OrthoDB" id="3690786at2"/>
<comment type="caution">
    <text evidence="1">The sequence shown here is derived from an EMBL/GenBank/DDBJ whole genome shotgun (WGS) entry which is preliminary data.</text>
</comment>
<evidence type="ECO:0000313" key="2">
    <source>
        <dbReference type="Proteomes" id="UP000268727"/>
    </source>
</evidence>
<proteinExistence type="predicted"/>
<keyword evidence="2" id="KW-1185">Reference proteome</keyword>
<reference evidence="1 2" key="1">
    <citation type="submission" date="2018-11" db="EMBL/GenBank/DDBJ databases">
        <title>Sequencing the genomes of 1000 actinobacteria strains.</title>
        <authorList>
            <person name="Klenk H.-P."/>
        </authorList>
    </citation>
    <scope>NUCLEOTIDE SEQUENCE [LARGE SCALE GENOMIC DNA]</scope>
    <source>
        <strain evidence="1 2">DSM 44231</strain>
    </source>
</reference>
<dbReference type="RefSeq" id="WP_123742300.1">
    <property type="nucleotide sequence ID" value="NZ_RJKM01000001.1"/>
</dbReference>
<dbReference type="EMBL" id="RJKM01000001">
    <property type="protein sequence ID" value="ROP36285.1"/>
    <property type="molecule type" value="Genomic_DNA"/>
</dbReference>
<dbReference type="AlphaFoldDB" id="A0A3N1H168"/>
<evidence type="ECO:0000313" key="1">
    <source>
        <dbReference type="EMBL" id="ROP36285.1"/>
    </source>
</evidence>
<sequence length="160" mass="16411">MVASRIPAALDALVALCQGATATGGVLAGVQVVDGPPVVEPTEQLVLYIGDTPDDDSPGAVGAQNWVNLGGSDADEAFTIYCTALARSGDTGIKAKRDRAFGIYDGVAQLLRLGAPGADPRLGGSVLWARTGGEESYLPMQTDKGALVEVGFHVVCQARI</sequence>
<accession>A0A3N1H168</accession>
<protein>
    <submittedName>
        <fullName evidence="1">Uncharacterized protein</fullName>
    </submittedName>
</protein>
<gene>
    <name evidence="1" type="ORF">EDD40_1550</name>
</gene>
<name>A0A3N1H168_9PSEU</name>
<organism evidence="1 2">
    <name type="scientific">Saccharothrix texasensis</name>
    <dbReference type="NCBI Taxonomy" id="103734"/>
    <lineage>
        <taxon>Bacteria</taxon>
        <taxon>Bacillati</taxon>
        <taxon>Actinomycetota</taxon>
        <taxon>Actinomycetes</taxon>
        <taxon>Pseudonocardiales</taxon>
        <taxon>Pseudonocardiaceae</taxon>
        <taxon>Saccharothrix</taxon>
    </lineage>
</organism>
<dbReference type="Proteomes" id="UP000268727">
    <property type="component" value="Unassembled WGS sequence"/>
</dbReference>